<dbReference type="Proteomes" id="UP000007374">
    <property type="component" value="Unassembled WGS sequence"/>
</dbReference>
<sequence length="212" mass="23093">MTARAFRLTAYDFSSAEGYMPETKGLRFAYADNTELEFIAKEGTRKIAPGDGHFLPPETMLRGGGWLFEMTRPEVPFLPTSVAQIELAAGIALEGDGPFFLRADGVSSSPGAATPRHGHRGPGIRRLSKGLLMAEVGDFTKRIRAGEAWFETGKEWVVGSNISQAGNTFIRVMALPAELKGGKSSFVPASPEEAAKPRAVQYRLFDEVDILW</sequence>
<reference evidence="1 2" key="1">
    <citation type="journal article" date="2012" name="J. Bacteriol.">
        <title>Genome Sequence of Nitratireductor indicus Type Strain C115.</title>
        <authorList>
            <person name="Lai Q."/>
            <person name="Li G."/>
            <person name="Yu Z."/>
            <person name="Shao Z."/>
        </authorList>
    </citation>
    <scope>NUCLEOTIDE SEQUENCE [LARGE SCALE GENOMIC DNA]</scope>
    <source>
        <strain evidence="1 2">C115</strain>
    </source>
</reference>
<name>K2NS74_9HYPH</name>
<evidence type="ECO:0000313" key="1">
    <source>
        <dbReference type="EMBL" id="EKF42175.1"/>
    </source>
</evidence>
<dbReference type="EMBL" id="AMSI01000007">
    <property type="protein sequence ID" value="EKF42175.1"/>
    <property type="molecule type" value="Genomic_DNA"/>
</dbReference>
<dbReference type="eggNOG" id="ENOG5033IU6">
    <property type="taxonomic scope" value="Bacteria"/>
</dbReference>
<gene>
    <name evidence="1" type="ORF">NA8A_11520</name>
</gene>
<dbReference type="InterPro" id="IPR011051">
    <property type="entry name" value="RmlC_Cupin_sf"/>
</dbReference>
<proteinExistence type="predicted"/>
<dbReference type="AlphaFoldDB" id="K2NS74"/>
<evidence type="ECO:0000313" key="2">
    <source>
        <dbReference type="Proteomes" id="UP000007374"/>
    </source>
</evidence>
<comment type="caution">
    <text evidence="1">The sequence shown here is derived from an EMBL/GenBank/DDBJ whole genome shotgun (WGS) entry which is preliminary data.</text>
</comment>
<protein>
    <submittedName>
        <fullName evidence="1">Uncharacterized protein</fullName>
    </submittedName>
</protein>
<dbReference type="SUPFAM" id="SSF51182">
    <property type="entry name" value="RmlC-like cupins"/>
    <property type="match status" value="1"/>
</dbReference>
<dbReference type="RefSeq" id="WP_009450464.1">
    <property type="nucleotide sequence ID" value="NZ_AMSI01000007.1"/>
</dbReference>
<dbReference type="STRING" id="721133.SAMN05216176_107198"/>
<dbReference type="OrthoDB" id="8232984at2"/>
<accession>K2NS74</accession>
<organism evidence="1 2">
    <name type="scientific">Nitratireductor indicus C115</name>
    <dbReference type="NCBI Taxonomy" id="1231190"/>
    <lineage>
        <taxon>Bacteria</taxon>
        <taxon>Pseudomonadati</taxon>
        <taxon>Pseudomonadota</taxon>
        <taxon>Alphaproteobacteria</taxon>
        <taxon>Hyphomicrobiales</taxon>
        <taxon>Phyllobacteriaceae</taxon>
        <taxon>Nitratireductor</taxon>
    </lineage>
</organism>
<keyword evidence="2" id="KW-1185">Reference proteome</keyword>
<dbReference type="PATRIC" id="fig|1231190.3.peg.2398"/>